<organism evidence="12 13">
    <name type="scientific">Vagococcus fluvialis bH819</name>
    <dbReference type="NCBI Taxonomy" id="1255619"/>
    <lineage>
        <taxon>Bacteria</taxon>
        <taxon>Bacillati</taxon>
        <taxon>Bacillota</taxon>
        <taxon>Bacilli</taxon>
        <taxon>Lactobacillales</taxon>
        <taxon>Enterococcaceae</taxon>
        <taxon>Vagococcus</taxon>
    </lineage>
</organism>
<proteinExistence type="predicted"/>
<dbReference type="Gene3D" id="3.30.230.10">
    <property type="match status" value="1"/>
</dbReference>
<evidence type="ECO:0000256" key="7">
    <source>
        <dbReference type="ARBA" id="ARBA00022842"/>
    </source>
</evidence>
<name>A0A1X6WK54_9ENTE</name>
<evidence type="ECO:0000256" key="4">
    <source>
        <dbReference type="ARBA" id="ARBA00022741"/>
    </source>
</evidence>
<dbReference type="InterPro" id="IPR006204">
    <property type="entry name" value="GHMP_kinase_N_dom"/>
</dbReference>
<evidence type="ECO:0000256" key="9">
    <source>
        <dbReference type="ARBA" id="ARBA00029438"/>
    </source>
</evidence>
<protein>
    <submittedName>
        <fullName evidence="12">Mevalonate kinase</fullName>
        <ecNumber evidence="12">2.7.1.36</ecNumber>
    </submittedName>
</protein>
<dbReference type="InterPro" id="IPR036554">
    <property type="entry name" value="GHMP_kinase_C_sf"/>
</dbReference>
<dbReference type="SUPFAM" id="SSF54211">
    <property type="entry name" value="Ribosomal protein S5 domain 2-like"/>
    <property type="match status" value="1"/>
</dbReference>
<dbReference type="InterPro" id="IPR020568">
    <property type="entry name" value="Ribosomal_Su5_D2-typ_SF"/>
</dbReference>
<keyword evidence="8" id="KW-0443">Lipid metabolism</keyword>
<dbReference type="PRINTS" id="PR00959">
    <property type="entry name" value="MEVGALKINASE"/>
</dbReference>
<sequence>MKKETQGVGESNAKIILLGEHSVVYNQPSIAIPFPAAKVKAVVKETRDQTVISCEFYQGLLEDMPELLESLKETIRVTLKQLHKENYPLAITIESQIPAERGMGSSAAVSVATTRALFDFFNTDLTQENLLAIVDISEKIAHGNPSGLDALMTSSSSPYYYTKGQPFEPLKLNLDAYLVVGDTGKTGQTKEAVASISKKLTNTDSVNTKKRINQLGELAKKGRYFLENNEAAKLGLTMSHVHQLLNQLGVSSSELNRLVETAENNGAIGAKLTGGGRGGCMIALTHDKMSAEKIAQALADNGAKTTWVYDMRRGI</sequence>
<dbReference type="GO" id="GO:0004496">
    <property type="term" value="F:mevalonate kinase activity"/>
    <property type="evidence" value="ECO:0007669"/>
    <property type="project" value="UniProtKB-EC"/>
</dbReference>
<keyword evidence="1" id="KW-0963">Cytoplasm</keyword>
<dbReference type="InterPro" id="IPR006205">
    <property type="entry name" value="Mev_gal_kin"/>
</dbReference>
<dbReference type="AlphaFoldDB" id="A0A1X6WK54"/>
<dbReference type="UniPathway" id="UPA00057">
    <property type="reaction ID" value="UER00098"/>
</dbReference>
<evidence type="ECO:0000256" key="2">
    <source>
        <dbReference type="ARBA" id="ARBA00022516"/>
    </source>
</evidence>
<gene>
    <name evidence="12" type="ORF">FM121_00920</name>
</gene>
<dbReference type="Pfam" id="PF08544">
    <property type="entry name" value="GHMP_kinases_C"/>
    <property type="match status" value="1"/>
</dbReference>
<dbReference type="Gene3D" id="3.30.70.890">
    <property type="entry name" value="GHMP kinase, C-terminal domain"/>
    <property type="match status" value="1"/>
</dbReference>
<dbReference type="GO" id="GO:0005524">
    <property type="term" value="F:ATP binding"/>
    <property type="evidence" value="ECO:0007669"/>
    <property type="project" value="UniProtKB-KW"/>
</dbReference>
<dbReference type="EC" id="2.7.1.36" evidence="12"/>
<evidence type="ECO:0000259" key="11">
    <source>
        <dbReference type="Pfam" id="PF08544"/>
    </source>
</evidence>
<dbReference type="Proteomes" id="UP000195918">
    <property type="component" value="Unassembled WGS sequence"/>
</dbReference>
<dbReference type="SUPFAM" id="SSF55060">
    <property type="entry name" value="GHMP Kinase, C-terminal domain"/>
    <property type="match status" value="1"/>
</dbReference>
<reference evidence="13" key="1">
    <citation type="submission" date="2017-02" db="EMBL/GenBank/DDBJ databases">
        <authorList>
            <person name="Dridi B."/>
        </authorList>
    </citation>
    <scope>NUCLEOTIDE SEQUENCE [LARGE SCALE GENOMIC DNA]</scope>
    <source>
        <strain evidence="13">bH819</strain>
    </source>
</reference>
<evidence type="ECO:0000256" key="5">
    <source>
        <dbReference type="ARBA" id="ARBA00022777"/>
    </source>
</evidence>
<feature type="domain" description="GHMP kinase C-terminal" evidence="11">
    <location>
        <begin position="232"/>
        <end position="303"/>
    </location>
</feature>
<keyword evidence="5 12" id="KW-0418">Kinase</keyword>
<dbReference type="GO" id="GO:0005829">
    <property type="term" value="C:cytosol"/>
    <property type="evidence" value="ECO:0007669"/>
    <property type="project" value="TreeGrafter"/>
</dbReference>
<dbReference type="GO" id="GO:0019287">
    <property type="term" value="P:isopentenyl diphosphate biosynthetic process, mevalonate pathway"/>
    <property type="evidence" value="ECO:0007669"/>
    <property type="project" value="UniProtKB-UniPathway"/>
</dbReference>
<dbReference type="Pfam" id="PF00288">
    <property type="entry name" value="GHMP_kinases_N"/>
    <property type="match status" value="1"/>
</dbReference>
<keyword evidence="13" id="KW-1185">Reference proteome</keyword>
<keyword evidence="7" id="KW-0460">Magnesium</keyword>
<dbReference type="PANTHER" id="PTHR43290">
    <property type="entry name" value="MEVALONATE KINASE"/>
    <property type="match status" value="1"/>
</dbReference>
<keyword evidence="2" id="KW-0444">Lipid biosynthesis</keyword>
<accession>A0A1X6WK54</accession>
<comment type="pathway">
    <text evidence="9">Isoprenoid biosynthesis; isopentenyl diphosphate biosynthesis via mevalonate pathway; isopentenyl diphosphate from (R)-mevalonate: step 1/3.</text>
</comment>
<evidence type="ECO:0000256" key="3">
    <source>
        <dbReference type="ARBA" id="ARBA00022679"/>
    </source>
</evidence>
<dbReference type="InterPro" id="IPR013750">
    <property type="entry name" value="GHMP_kinase_C_dom"/>
</dbReference>
<evidence type="ECO:0000256" key="8">
    <source>
        <dbReference type="ARBA" id="ARBA00023098"/>
    </source>
</evidence>
<keyword evidence="4" id="KW-0547">Nucleotide-binding</keyword>
<dbReference type="RefSeq" id="WP_086950278.1">
    <property type="nucleotide sequence ID" value="NZ_FWFD01000003.1"/>
</dbReference>
<dbReference type="OrthoDB" id="9764892at2"/>
<evidence type="ECO:0000259" key="10">
    <source>
        <dbReference type="Pfam" id="PF00288"/>
    </source>
</evidence>
<feature type="domain" description="GHMP kinase N-terminal" evidence="10">
    <location>
        <begin position="73"/>
        <end position="150"/>
    </location>
</feature>
<evidence type="ECO:0000256" key="6">
    <source>
        <dbReference type="ARBA" id="ARBA00022840"/>
    </source>
</evidence>
<evidence type="ECO:0000256" key="1">
    <source>
        <dbReference type="ARBA" id="ARBA00022490"/>
    </source>
</evidence>
<evidence type="ECO:0000313" key="13">
    <source>
        <dbReference type="Proteomes" id="UP000195918"/>
    </source>
</evidence>
<dbReference type="NCBIfam" id="TIGR00549">
    <property type="entry name" value="mevalon_kin"/>
    <property type="match status" value="1"/>
</dbReference>
<keyword evidence="3 12" id="KW-0808">Transferase</keyword>
<dbReference type="InterPro" id="IPR014721">
    <property type="entry name" value="Ribsml_uS5_D2-typ_fold_subgr"/>
</dbReference>
<dbReference type="PANTHER" id="PTHR43290:SF2">
    <property type="entry name" value="MEVALONATE KINASE"/>
    <property type="match status" value="1"/>
</dbReference>
<evidence type="ECO:0000313" key="12">
    <source>
        <dbReference type="EMBL" id="SLM84622.1"/>
    </source>
</evidence>
<keyword evidence="6" id="KW-0067">ATP-binding</keyword>
<dbReference type="EMBL" id="FWFD01000003">
    <property type="protein sequence ID" value="SLM84622.1"/>
    <property type="molecule type" value="Genomic_DNA"/>
</dbReference>